<feature type="domain" description="KIB1-4 beta-propeller" evidence="1">
    <location>
        <begin position="3"/>
        <end position="250"/>
    </location>
</feature>
<accession>R7W5A6</accession>
<dbReference type="PANTHER" id="PTHR33110">
    <property type="entry name" value="F-BOX/KELCH-REPEAT PROTEIN-RELATED"/>
    <property type="match status" value="1"/>
</dbReference>
<organism evidence="2">
    <name type="scientific">Aegilops tauschii</name>
    <name type="common">Tausch's goatgrass</name>
    <name type="synonym">Aegilops squarrosa</name>
    <dbReference type="NCBI Taxonomy" id="37682"/>
    <lineage>
        <taxon>Eukaryota</taxon>
        <taxon>Viridiplantae</taxon>
        <taxon>Streptophyta</taxon>
        <taxon>Embryophyta</taxon>
        <taxon>Tracheophyta</taxon>
        <taxon>Spermatophyta</taxon>
        <taxon>Magnoliopsida</taxon>
        <taxon>Liliopsida</taxon>
        <taxon>Poales</taxon>
        <taxon>Poaceae</taxon>
        <taxon>BOP clade</taxon>
        <taxon>Pooideae</taxon>
        <taxon>Triticodae</taxon>
        <taxon>Triticeae</taxon>
        <taxon>Triticinae</taxon>
        <taxon>Aegilops</taxon>
    </lineage>
</organism>
<dbReference type="Pfam" id="PF03478">
    <property type="entry name" value="Beta-prop_KIB1-4"/>
    <property type="match status" value="1"/>
</dbReference>
<dbReference type="InterPro" id="IPR005174">
    <property type="entry name" value="KIB1-4_b-propeller"/>
</dbReference>
<dbReference type="AlphaFoldDB" id="R7W5A6"/>
<reference evidence="2" key="1">
    <citation type="submission" date="2015-06" db="UniProtKB">
        <authorList>
            <consortium name="EnsemblPlants"/>
        </authorList>
    </citation>
    <scope>IDENTIFICATION</scope>
</reference>
<sequence length="370" mass="41252">MSPSSEATVTLPEPPFWFPTDKISKVAVSDHLVAVLRDSRVSVYTRGGGAAWASTRCMEWAPPAYNSIADIALFQGKLYVLTGEDELHVLDAGDQQITDVCCIRKIPTPSHDYYDLDNLWNNDDYYHGTDMRVRRDYLVVAGNQLLRVELMIVTPAVYPPWRVDTGIDPQQTYRFHVFEAADLSCGHGRWRDVSTLMGRALFVSQSCSESVPAAAGNQFGHAGVREDCIYFVNKDDSTMCWDWPRRRTTHDENPFLDSGVYNMRDQTVSPLPLETSGASTLRTCDAITGNVPCVSMIARPSGVRPRTSWSRTPRVTVTARPAVAMVQTLVHVALTVVAMSLNFGCHVEQLQLPWLLNCSCHVWSGLLQLP</sequence>
<evidence type="ECO:0000259" key="1">
    <source>
        <dbReference type="Pfam" id="PF03478"/>
    </source>
</evidence>
<dbReference type="EnsemblPlants" id="EMT02536">
    <property type="protein sequence ID" value="EMT02536"/>
    <property type="gene ID" value="F775_23555"/>
</dbReference>
<proteinExistence type="predicted"/>
<dbReference type="PANTHER" id="PTHR33110:SF78">
    <property type="entry name" value="OS06G0148900 PROTEIN"/>
    <property type="match status" value="1"/>
</dbReference>
<evidence type="ECO:0000313" key="2">
    <source>
        <dbReference type="EnsemblPlants" id="EMT02536"/>
    </source>
</evidence>
<name>R7W5A6_AEGTA</name>
<protein>
    <recommendedName>
        <fullName evidence="1">KIB1-4 beta-propeller domain-containing protein</fullName>
    </recommendedName>
</protein>